<feature type="coiled-coil region" evidence="1">
    <location>
        <begin position="143"/>
        <end position="177"/>
    </location>
</feature>
<evidence type="ECO:0000313" key="3">
    <source>
        <dbReference type="Proteomes" id="UP000596742"/>
    </source>
</evidence>
<dbReference type="Proteomes" id="UP000596742">
    <property type="component" value="Unassembled WGS sequence"/>
</dbReference>
<keyword evidence="1" id="KW-0175">Coiled coil</keyword>
<dbReference type="OrthoDB" id="6097289at2759"/>
<organism evidence="2 3">
    <name type="scientific">Mytilus galloprovincialis</name>
    <name type="common">Mediterranean mussel</name>
    <dbReference type="NCBI Taxonomy" id="29158"/>
    <lineage>
        <taxon>Eukaryota</taxon>
        <taxon>Metazoa</taxon>
        <taxon>Spiralia</taxon>
        <taxon>Lophotrochozoa</taxon>
        <taxon>Mollusca</taxon>
        <taxon>Bivalvia</taxon>
        <taxon>Autobranchia</taxon>
        <taxon>Pteriomorphia</taxon>
        <taxon>Mytilida</taxon>
        <taxon>Mytiloidea</taxon>
        <taxon>Mytilidae</taxon>
        <taxon>Mytilinae</taxon>
        <taxon>Mytilus</taxon>
    </lineage>
</organism>
<comment type="caution">
    <text evidence="2">The sequence shown here is derived from an EMBL/GenBank/DDBJ whole genome shotgun (WGS) entry which is preliminary data.</text>
</comment>
<proteinExistence type="predicted"/>
<evidence type="ECO:0008006" key="4">
    <source>
        <dbReference type="Google" id="ProtNLM"/>
    </source>
</evidence>
<reference evidence="2" key="1">
    <citation type="submission" date="2018-11" db="EMBL/GenBank/DDBJ databases">
        <authorList>
            <person name="Alioto T."/>
            <person name="Alioto T."/>
        </authorList>
    </citation>
    <scope>NUCLEOTIDE SEQUENCE</scope>
</reference>
<dbReference type="EMBL" id="UYJE01010182">
    <property type="protein sequence ID" value="VDI80535.1"/>
    <property type="molecule type" value="Genomic_DNA"/>
</dbReference>
<accession>A0A8B6HLH8</accession>
<dbReference type="InterPro" id="IPR011042">
    <property type="entry name" value="6-blade_b-propeller_TolB-like"/>
</dbReference>
<protein>
    <recommendedName>
        <fullName evidence="4">B box-type domain-containing protein</fullName>
    </recommendedName>
</protein>
<dbReference type="AlphaFoldDB" id="A0A8B6HLH8"/>
<evidence type="ECO:0000313" key="2">
    <source>
        <dbReference type="EMBL" id="VDI80535.1"/>
    </source>
</evidence>
<sequence>MENIKRGTDHDVEGIHKKRSQQLSSRLCKHNTKVTDRFCISHNQTLCADCIEKHTNCTVGKLDIVPKDIILTTQFMNVEKRISNLYKYMNNNLPKLITERILILNKKEDFQKSIKDSKKELTSMLDKVETEGLRDIENYLSKLQSFHDEMSKLNISVKNKEQEIAMCQQRASDSEIKLSLTRIENDLQKYENWLLINLKDSDMKVIEPISKLKNIGQLSIKICYDPIKRVGQAISSILEPFSVTKIQPVKDMQLDEIFVFDIPGKTKENNITGCTILEDSVMCFVDSKCSRLTLKTADGIYKKFHFPSMPLDITAISNSTVAILHRTSVAILNVNNMQIDDFQFEPAGKFRFITFHNGNLIVCVGMCSFSIINLLGQKIKEINIDETLISCITCWDNNIFYANRDKNTIYRVDLHTGESTLIISVSGIVNSPSCIAADKGGMLFVVGSASNNIVAISVYGEEYKELVRGLKNIQYPKAIAYNSTQRRLLICSPIGHSTVYSFVN</sequence>
<name>A0A8B6HLH8_MYTGA</name>
<evidence type="ECO:0000256" key="1">
    <source>
        <dbReference type="SAM" id="Coils"/>
    </source>
</evidence>
<dbReference type="Gene3D" id="2.120.10.30">
    <property type="entry name" value="TolB, C-terminal domain"/>
    <property type="match status" value="1"/>
</dbReference>
<gene>
    <name evidence="2" type="ORF">MGAL_10B084306</name>
</gene>
<keyword evidence="3" id="KW-1185">Reference proteome</keyword>
<dbReference type="SUPFAM" id="SSF101898">
    <property type="entry name" value="NHL repeat"/>
    <property type="match status" value="1"/>
</dbReference>